<proteinExistence type="predicted"/>
<keyword evidence="1" id="KW-0812">Transmembrane</keyword>
<evidence type="ECO:0000313" key="3">
    <source>
        <dbReference type="Proteomes" id="UP000051063"/>
    </source>
</evidence>
<evidence type="ECO:0000313" key="2">
    <source>
        <dbReference type="EMBL" id="KQL48460.1"/>
    </source>
</evidence>
<feature type="transmembrane region" description="Helical" evidence="1">
    <location>
        <begin position="78"/>
        <end position="105"/>
    </location>
</feature>
<keyword evidence="1" id="KW-0472">Membrane</keyword>
<keyword evidence="3" id="KW-1185">Reference proteome</keyword>
<dbReference type="RefSeq" id="WP_055742745.1">
    <property type="nucleotide sequence ID" value="NZ_LJJB01000007.1"/>
</dbReference>
<evidence type="ECO:0000256" key="1">
    <source>
        <dbReference type="SAM" id="Phobius"/>
    </source>
</evidence>
<gene>
    <name evidence="2" type="ORF">AN963_01215</name>
</gene>
<feature type="transmembrane region" description="Helical" evidence="1">
    <location>
        <begin position="117"/>
        <end position="139"/>
    </location>
</feature>
<organism evidence="2 3">
    <name type="scientific">Brevibacillus choshinensis</name>
    <dbReference type="NCBI Taxonomy" id="54911"/>
    <lineage>
        <taxon>Bacteria</taxon>
        <taxon>Bacillati</taxon>
        <taxon>Bacillota</taxon>
        <taxon>Bacilli</taxon>
        <taxon>Bacillales</taxon>
        <taxon>Paenibacillaceae</taxon>
        <taxon>Brevibacillus</taxon>
    </lineage>
</organism>
<dbReference type="Proteomes" id="UP000051063">
    <property type="component" value="Unassembled WGS sequence"/>
</dbReference>
<feature type="transmembrane region" description="Helical" evidence="1">
    <location>
        <begin position="36"/>
        <end position="57"/>
    </location>
</feature>
<sequence length="146" mass="16597">MIRKILVALVSSILFCVVLASINYTPEAQQQPDTYYWPYFSLVMVYLIYATPVYVVGGVPASMLIEALNRRIAWANPVIVYLFRLIAYALAGVLVMVLFQIVMTLGKLTNLSLLSSGYGWGMLASLLYLHVWLVSFLLIKEKRRVW</sequence>
<accession>A0ABR5NA86</accession>
<name>A0ABR5NA86_BRECH</name>
<reference evidence="2 3" key="1">
    <citation type="submission" date="2015-09" db="EMBL/GenBank/DDBJ databases">
        <title>Genome sequencing project for genomic taxonomy and phylogenomics of Bacillus-like bacteria.</title>
        <authorList>
            <person name="Liu B."/>
            <person name="Wang J."/>
            <person name="Zhu Y."/>
            <person name="Liu G."/>
            <person name="Chen Q."/>
            <person name="Chen Z."/>
            <person name="Lan J."/>
            <person name="Che J."/>
            <person name="Ge C."/>
            <person name="Shi H."/>
            <person name="Pan Z."/>
            <person name="Liu X."/>
        </authorList>
    </citation>
    <scope>NUCLEOTIDE SEQUENCE [LARGE SCALE GENOMIC DNA]</scope>
    <source>
        <strain evidence="2 3">DSM 8552</strain>
    </source>
</reference>
<keyword evidence="1" id="KW-1133">Transmembrane helix</keyword>
<protein>
    <submittedName>
        <fullName evidence="2">Uncharacterized protein</fullName>
    </submittedName>
</protein>
<dbReference type="EMBL" id="LJJB01000007">
    <property type="protein sequence ID" value="KQL48460.1"/>
    <property type="molecule type" value="Genomic_DNA"/>
</dbReference>
<comment type="caution">
    <text evidence="2">The sequence shown here is derived from an EMBL/GenBank/DDBJ whole genome shotgun (WGS) entry which is preliminary data.</text>
</comment>